<geneLocation type="mitochondrion" evidence="1"/>
<evidence type="ECO:0000313" key="2">
    <source>
        <dbReference type="Proteomes" id="UP000290189"/>
    </source>
</evidence>
<name>A0A3P3YDS6_PLABS</name>
<sequence>MPIISYGSDHASAEAVKMHVTVRMTLNATCPLSILMSGKPFRPMLVNAMPSVLKHLFHRLQGVDHDIGIKFAVPSGTRPIGSQSGRVFSTSRGI</sequence>
<protein>
    <submittedName>
        <fullName evidence="1">Uncharacterized protein</fullName>
    </submittedName>
</protein>
<organism evidence="1 2">
    <name type="scientific">Plasmodiophora brassicae</name>
    <name type="common">Clubroot disease agent</name>
    <dbReference type="NCBI Taxonomy" id="37360"/>
    <lineage>
        <taxon>Eukaryota</taxon>
        <taxon>Sar</taxon>
        <taxon>Rhizaria</taxon>
        <taxon>Endomyxa</taxon>
        <taxon>Phytomyxea</taxon>
        <taxon>Plasmodiophorida</taxon>
        <taxon>Plasmodiophoridae</taxon>
        <taxon>Plasmodiophora</taxon>
    </lineage>
</organism>
<dbReference type="EMBL" id="OVEO01000009">
    <property type="protein sequence ID" value="SPQ98331.1"/>
    <property type="molecule type" value="Genomic_DNA"/>
</dbReference>
<reference evidence="1 2" key="1">
    <citation type="submission" date="2018-03" db="EMBL/GenBank/DDBJ databases">
        <authorList>
            <person name="Fogelqvist J."/>
        </authorList>
    </citation>
    <scope>NUCLEOTIDE SEQUENCE [LARGE SCALE GENOMIC DNA]</scope>
</reference>
<keyword evidence="1" id="KW-0496">Mitochondrion</keyword>
<dbReference type="Proteomes" id="UP000290189">
    <property type="component" value="Unassembled WGS sequence"/>
</dbReference>
<accession>A0A3P3YDS6</accession>
<evidence type="ECO:0000313" key="1">
    <source>
        <dbReference type="EMBL" id="SPQ98331.1"/>
    </source>
</evidence>
<proteinExistence type="predicted"/>
<dbReference type="AlphaFoldDB" id="A0A3P3YDS6"/>
<gene>
    <name evidence="1" type="ORF">PLBR_LOCUS5546</name>
</gene>